<dbReference type="EMBL" id="DS231707">
    <property type="protein sequence ID" value="KNB09426.1"/>
    <property type="molecule type" value="Genomic_DNA"/>
</dbReference>
<evidence type="ECO:0000256" key="1">
    <source>
        <dbReference type="SAM" id="Coils"/>
    </source>
</evidence>
<dbReference type="Proteomes" id="UP000009097">
    <property type="component" value="Unassembled WGS sequence"/>
</dbReference>
<dbReference type="AlphaFoldDB" id="A0A0J9VEV5"/>
<evidence type="ECO:0000256" key="2">
    <source>
        <dbReference type="SAM" id="MobiDB-lite"/>
    </source>
</evidence>
<evidence type="ECO:0000313" key="4">
    <source>
        <dbReference type="Proteomes" id="UP000009097"/>
    </source>
</evidence>
<feature type="compositionally biased region" description="Polar residues" evidence="2">
    <location>
        <begin position="232"/>
        <end position="243"/>
    </location>
</feature>
<reference evidence="3" key="2">
    <citation type="journal article" date="2010" name="Nature">
        <title>Comparative genomics reveals mobile pathogenicity chromosomes in Fusarium.</title>
        <authorList>
            <person name="Ma L.J."/>
            <person name="van der Does H.C."/>
            <person name="Borkovich K.A."/>
            <person name="Coleman J.J."/>
            <person name="Daboussi M.J."/>
            <person name="Di Pietro A."/>
            <person name="Dufresne M."/>
            <person name="Freitag M."/>
            <person name="Grabherr M."/>
            <person name="Henrissat B."/>
            <person name="Houterman P.M."/>
            <person name="Kang S."/>
            <person name="Shim W.B."/>
            <person name="Woloshuk C."/>
            <person name="Xie X."/>
            <person name="Xu J.R."/>
            <person name="Antoniw J."/>
            <person name="Baker S.E."/>
            <person name="Bluhm B.H."/>
            <person name="Breakspear A."/>
            <person name="Brown D.W."/>
            <person name="Butchko R.A."/>
            <person name="Chapman S."/>
            <person name="Coulson R."/>
            <person name="Coutinho P.M."/>
            <person name="Danchin E.G."/>
            <person name="Diener A."/>
            <person name="Gale L.R."/>
            <person name="Gardiner D.M."/>
            <person name="Goff S."/>
            <person name="Hammond-Kosack K.E."/>
            <person name="Hilburn K."/>
            <person name="Hua-Van A."/>
            <person name="Jonkers W."/>
            <person name="Kazan K."/>
            <person name="Kodira C.D."/>
            <person name="Koehrsen M."/>
            <person name="Kumar L."/>
            <person name="Lee Y.H."/>
            <person name="Li L."/>
            <person name="Manners J.M."/>
            <person name="Miranda-Saavedra D."/>
            <person name="Mukherjee M."/>
            <person name="Park G."/>
            <person name="Park J."/>
            <person name="Park S.Y."/>
            <person name="Proctor R.H."/>
            <person name="Regev A."/>
            <person name="Ruiz-Roldan M.C."/>
            <person name="Sain D."/>
            <person name="Sakthikumar S."/>
            <person name="Sykes S."/>
            <person name="Schwartz D.C."/>
            <person name="Turgeon B.G."/>
            <person name="Wapinski I."/>
            <person name="Yoder O."/>
            <person name="Young S."/>
            <person name="Zeng Q."/>
            <person name="Zhou S."/>
            <person name="Galagan J."/>
            <person name="Cuomo C.A."/>
            <person name="Kistler H.C."/>
            <person name="Rep M."/>
        </authorList>
    </citation>
    <scope>NUCLEOTIDE SEQUENCE [LARGE SCALE GENOMIC DNA]</scope>
    <source>
        <strain evidence="3">4287</strain>
    </source>
</reference>
<dbReference type="VEuPathDB" id="FungiDB:FOXG_10005"/>
<gene>
    <name evidence="3" type="ORF">FOXG_10005</name>
</gene>
<feature type="coiled-coil region" evidence="1">
    <location>
        <begin position="381"/>
        <end position="415"/>
    </location>
</feature>
<proteinExistence type="predicted"/>
<organism evidence="3 4">
    <name type="scientific">Fusarium oxysporum f. sp. lycopersici (strain 4287 / CBS 123668 / FGSC 9935 / NRRL 34936)</name>
    <name type="common">Fusarium vascular wilt of tomato</name>
    <dbReference type="NCBI Taxonomy" id="426428"/>
    <lineage>
        <taxon>Eukaryota</taxon>
        <taxon>Fungi</taxon>
        <taxon>Dikarya</taxon>
        <taxon>Ascomycota</taxon>
        <taxon>Pezizomycotina</taxon>
        <taxon>Sordariomycetes</taxon>
        <taxon>Hypocreomycetidae</taxon>
        <taxon>Hypocreales</taxon>
        <taxon>Nectriaceae</taxon>
        <taxon>Fusarium</taxon>
        <taxon>Fusarium oxysporum species complex</taxon>
    </lineage>
</organism>
<keyword evidence="1" id="KW-0175">Coiled coil</keyword>
<sequence>MCYEAPPVPAPQNEHAKRTNGLFTVFYEELGKWPWEVISFGPRKWGQKLVSGFTRLLSVDLPKTDGVTLEQLIDFLHDHSADHTMPQYRYQLSMKLIAKATKWLADKRELPSAQPHDSDSDSDSDGSILNEPQNVTRNKARARALHTDNRIAPIRTARKRPIDYNERRYFQLHNVDGPEDDGAEDGGNEEIQEEAELEPAEPPAKKRLMVFFSFSPENTQELSKLMGDYITGPSNPRNSNGNVEASRHSIPQRNAPGAGEKRLLDTPNQSLNEVQLAYAEHLKREIAKLEEDISRTEANISNSSRRRVGYLETVRSSAEALEQATKEATKASQVVQHARARCEADAQVVEELRRMSSDNPGILTAEIVQNIEKNTPAQKEKRKAELNLRNKEKHLNDLKTKIQMAEANVDPLNSKISELSDVLHAKKNARRSLVAIHRLVAMGGKELKETLGEKGLEEWAKEQNRSER</sequence>
<feature type="region of interest" description="Disordered" evidence="2">
    <location>
        <begin position="230"/>
        <end position="266"/>
    </location>
</feature>
<protein>
    <submittedName>
        <fullName evidence="3">Uncharacterized protein</fullName>
    </submittedName>
</protein>
<dbReference type="RefSeq" id="XP_018247471.1">
    <property type="nucleotide sequence ID" value="XM_018389247.1"/>
</dbReference>
<dbReference type="OrthoDB" id="5081234at2759"/>
<feature type="coiled-coil region" evidence="1">
    <location>
        <begin position="272"/>
        <end position="341"/>
    </location>
</feature>
<feature type="compositionally biased region" description="Acidic residues" evidence="2">
    <location>
        <begin position="177"/>
        <end position="199"/>
    </location>
</feature>
<reference evidence="3" key="1">
    <citation type="submission" date="2007-04" db="EMBL/GenBank/DDBJ databases">
        <authorList>
            <consortium name="The Broad Institute Genome Sequencing Platform"/>
            <person name="Birren B."/>
            <person name="Lander E."/>
            <person name="Galagan J."/>
            <person name="Nusbaum C."/>
            <person name="Devon K."/>
            <person name="Ma L.-J."/>
            <person name="Jaffe D."/>
            <person name="Butler J."/>
            <person name="Alvarez P."/>
            <person name="Gnerre S."/>
            <person name="Grabherr M."/>
            <person name="Kleber M."/>
            <person name="Mauceli E."/>
            <person name="Brockman W."/>
            <person name="MacCallum I.A."/>
            <person name="Young S."/>
            <person name="LaButti K."/>
            <person name="DeCaprio D."/>
            <person name="Crawford M."/>
            <person name="Koehrsen M."/>
            <person name="Engels R."/>
            <person name="Montgomery P."/>
            <person name="Pearson M."/>
            <person name="Howarth C."/>
            <person name="Larson L."/>
            <person name="White J."/>
            <person name="O'Leary S."/>
            <person name="Kodira C."/>
            <person name="Zeng Q."/>
            <person name="Yandava C."/>
            <person name="Alvarado L."/>
            <person name="Kistler C."/>
            <person name="Shim W.-B."/>
            <person name="Kang S."/>
            <person name="Woloshuk C."/>
        </authorList>
    </citation>
    <scope>NUCLEOTIDE SEQUENCE</scope>
    <source>
        <strain evidence="3">4287</strain>
    </source>
</reference>
<dbReference type="GeneID" id="28951518"/>
<name>A0A0J9VEV5_FUSO4</name>
<dbReference type="KEGG" id="fox:FOXG_10005"/>
<evidence type="ECO:0000313" key="3">
    <source>
        <dbReference type="EMBL" id="KNB09426.1"/>
    </source>
</evidence>
<feature type="region of interest" description="Disordered" evidence="2">
    <location>
        <begin position="173"/>
        <end position="201"/>
    </location>
</feature>
<accession>A0A0J9VEV5</accession>
<feature type="region of interest" description="Disordered" evidence="2">
    <location>
        <begin position="109"/>
        <end position="150"/>
    </location>
</feature>